<evidence type="ECO:0000313" key="5">
    <source>
        <dbReference type="Proteomes" id="UP000216533"/>
    </source>
</evidence>
<comment type="similarity">
    <text evidence="1">Belongs to the barstar family.</text>
</comment>
<dbReference type="InterPro" id="IPR035905">
    <property type="entry name" value="Barstar-like_sf"/>
</dbReference>
<sequence length="147" mass="15812">MSEASFFGIDQSDEAGSFDPAMPELNLPTTTDGGGVFATTAERDSVAHHLERVGWRTAILSGSADKRGVLAKIGQELNFPDYYGANLDALDECLAEQTEPTALVWVDGMRMAESAPKDFQSIAQVLFSHTQDEVPFAVVVLYAAPEA</sequence>
<dbReference type="Gene3D" id="3.30.370.10">
    <property type="entry name" value="Barstar-like"/>
    <property type="match status" value="1"/>
</dbReference>
<proteinExistence type="inferred from homology"/>
<protein>
    <recommendedName>
        <fullName evidence="3">Barstar (barnase inhibitor) domain-containing protein</fullName>
    </recommendedName>
</protein>
<dbReference type="SUPFAM" id="SSF52038">
    <property type="entry name" value="Barstar-related"/>
    <property type="match status" value="1"/>
</dbReference>
<gene>
    <name evidence="4" type="ORF">CGZ92_02785</name>
</gene>
<evidence type="ECO:0000256" key="2">
    <source>
        <dbReference type="SAM" id="MobiDB-lite"/>
    </source>
</evidence>
<dbReference type="RefSeq" id="WP_094449863.1">
    <property type="nucleotide sequence ID" value="NZ_NMVI01000008.1"/>
</dbReference>
<accession>A0A255EDM2</accession>
<evidence type="ECO:0000313" key="4">
    <source>
        <dbReference type="EMBL" id="OYN89657.1"/>
    </source>
</evidence>
<reference evidence="4 5" key="1">
    <citation type="submission" date="2017-07" db="EMBL/GenBank/DDBJ databases">
        <title>Draft whole genome sequences of clinical Proprionibacteriaceae strains.</title>
        <authorList>
            <person name="Bernier A.-M."/>
            <person name="Bernard K."/>
            <person name="Domingo M.-C."/>
        </authorList>
    </citation>
    <scope>NUCLEOTIDE SEQUENCE [LARGE SCALE GENOMIC DNA]</scope>
    <source>
        <strain evidence="4 5">NML 160184</strain>
    </source>
</reference>
<comment type="caution">
    <text evidence="4">The sequence shown here is derived from an EMBL/GenBank/DDBJ whole genome shotgun (WGS) entry which is preliminary data.</text>
</comment>
<evidence type="ECO:0000259" key="3">
    <source>
        <dbReference type="Pfam" id="PF01337"/>
    </source>
</evidence>
<feature type="region of interest" description="Disordered" evidence="2">
    <location>
        <begin position="1"/>
        <end position="35"/>
    </location>
</feature>
<feature type="domain" description="Barstar (barnase inhibitor)" evidence="3">
    <location>
        <begin position="59"/>
        <end position="139"/>
    </location>
</feature>
<dbReference type="EMBL" id="NMVI01000008">
    <property type="protein sequence ID" value="OYN89657.1"/>
    <property type="molecule type" value="Genomic_DNA"/>
</dbReference>
<dbReference type="Pfam" id="PF01337">
    <property type="entry name" value="Barstar"/>
    <property type="match status" value="1"/>
</dbReference>
<dbReference type="InterPro" id="IPR000468">
    <property type="entry name" value="Barstar"/>
</dbReference>
<organism evidence="4 5">
    <name type="scientific">Parenemella sanctibonifatiensis</name>
    <dbReference type="NCBI Taxonomy" id="2016505"/>
    <lineage>
        <taxon>Bacteria</taxon>
        <taxon>Bacillati</taxon>
        <taxon>Actinomycetota</taxon>
        <taxon>Actinomycetes</taxon>
        <taxon>Propionibacteriales</taxon>
        <taxon>Propionibacteriaceae</taxon>
        <taxon>Parenemella</taxon>
    </lineage>
</organism>
<evidence type="ECO:0000256" key="1">
    <source>
        <dbReference type="ARBA" id="ARBA00006845"/>
    </source>
</evidence>
<name>A0A255EDM2_9ACTN</name>
<dbReference type="Proteomes" id="UP000216533">
    <property type="component" value="Unassembled WGS sequence"/>
</dbReference>
<dbReference type="AlphaFoldDB" id="A0A255EDM2"/>